<keyword evidence="6 10" id="KW-1133">Transmembrane helix</keyword>
<gene>
    <name evidence="13" type="ORF">DEH80_04000</name>
</gene>
<evidence type="ECO:0000256" key="8">
    <source>
        <dbReference type="ARBA" id="ARBA00023136"/>
    </source>
</evidence>
<evidence type="ECO:0000256" key="2">
    <source>
        <dbReference type="ARBA" id="ARBA00022448"/>
    </source>
</evidence>
<dbReference type="GO" id="GO:0005886">
    <property type="term" value="C:plasma membrane"/>
    <property type="evidence" value="ECO:0007669"/>
    <property type="project" value="UniProtKB-SubCell"/>
</dbReference>
<sequence>MTHDLLNVLVLVVSLGVIAQWVAWRLRLPAIVLFLIAGVIVGPVFGWVRPSVDLGDVYRPVVSLCVAVILFEGGLTLRLHEFKEAASGVKRLVSIGAIFAFGLGSLAAKGIGDLDWPVALVFGAIMVVTGPTVIIPLLRQARLNRRTASYLKWEGIINDPIGALAAVLIFQFFVYSGGGDPLDSVLISLGIGSVAAVLIGGGAALLIGWAFRNAYVPEYLKAPVMLAGVLVVFAASNMVQHEAGLLAVTLMGMVLGNLELPNFEEMRRFKEYITILLVSSVFVLLTADLDPVTISHLDWHAIALVASMLIIVRPLAILLATIGADMKWNERLLLSWIAPRGIVAAAVAGLFGPEMLDAGYEDAELLLPLVFAMVLSTVTLHGFTISWLAKRLDLATPDDGVLIVGASPWTTELAESLSKELNLSVLLVDSSWHRLREARLAGVNVIYGEILSDELQLSLQLNGVNVVLAATSNDAYNALVCRNFAGRLEHDRVFQLPMYAPDEGNRQKSKAVARPFTGIPAFADNAQYEELWRRHFQNWKFYKTKITDAFTYDDFLADLPDESICIGVVREGKRLTFHAPHAPIKPKAGETVVYYAPKKPGAAESEARSRAEERKQTGNDVLSADPADDALTSS</sequence>
<feature type="region of interest" description="Disordered" evidence="9">
    <location>
        <begin position="599"/>
        <end position="634"/>
    </location>
</feature>
<protein>
    <submittedName>
        <fullName evidence="13">Sodium:proton exchanger</fullName>
    </submittedName>
</protein>
<dbReference type="RefSeq" id="WP_109719303.1">
    <property type="nucleotide sequence ID" value="NZ_QEQK01000003.1"/>
</dbReference>
<feature type="transmembrane region" description="Helical" evidence="10">
    <location>
        <begin position="60"/>
        <end position="80"/>
    </location>
</feature>
<feature type="transmembrane region" description="Helical" evidence="10">
    <location>
        <begin position="118"/>
        <end position="138"/>
    </location>
</feature>
<dbReference type="SUPFAM" id="SSF51735">
    <property type="entry name" value="NAD(P)-binding Rossmann-fold domains"/>
    <property type="match status" value="1"/>
</dbReference>
<feature type="transmembrane region" description="Helical" evidence="10">
    <location>
        <begin position="332"/>
        <end position="353"/>
    </location>
</feature>
<evidence type="ECO:0000256" key="5">
    <source>
        <dbReference type="ARBA" id="ARBA00022692"/>
    </source>
</evidence>
<evidence type="ECO:0000259" key="11">
    <source>
        <dbReference type="Pfam" id="PF00999"/>
    </source>
</evidence>
<dbReference type="Gene3D" id="3.40.50.720">
    <property type="entry name" value="NAD(P)-binding Rossmann-like Domain"/>
    <property type="match status" value="1"/>
</dbReference>
<feature type="domain" description="RCK N-terminal" evidence="12">
    <location>
        <begin position="401"/>
        <end position="485"/>
    </location>
</feature>
<organism evidence="13 14">
    <name type="scientific">Abyssibacter profundi</name>
    <dbReference type="NCBI Taxonomy" id="2182787"/>
    <lineage>
        <taxon>Bacteria</taxon>
        <taxon>Pseudomonadati</taxon>
        <taxon>Pseudomonadota</taxon>
        <taxon>Gammaproteobacteria</taxon>
        <taxon>Chromatiales</taxon>
        <taxon>Oceanococcaceae</taxon>
        <taxon>Abyssibacter</taxon>
    </lineage>
</organism>
<dbReference type="Gene3D" id="1.20.1530.20">
    <property type="match status" value="1"/>
</dbReference>
<dbReference type="PANTHER" id="PTHR32507:SF0">
    <property type="entry name" value="NA(+)_H(+) ANTIPORTER 2-RELATED"/>
    <property type="match status" value="1"/>
</dbReference>
<dbReference type="InterPro" id="IPR036291">
    <property type="entry name" value="NAD(P)-bd_dom_sf"/>
</dbReference>
<evidence type="ECO:0000313" key="13">
    <source>
        <dbReference type="EMBL" id="PWN57223.1"/>
    </source>
</evidence>
<reference evidence="13 14" key="1">
    <citation type="submission" date="2018-05" db="EMBL/GenBank/DDBJ databases">
        <title>Abyssibacter profundi OUC007T gen. nov., sp. nov, a marine bacterium isolated from seawater of the Mariana Trench.</title>
        <authorList>
            <person name="Zhou S."/>
        </authorList>
    </citation>
    <scope>NUCLEOTIDE SEQUENCE [LARGE SCALE GENOMIC DNA]</scope>
    <source>
        <strain evidence="13 14">OUC007</strain>
    </source>
</reference>
<dbReference type="Pfam" id="PF00999">
    <property type="entry name" value="Na_H_Exchanger"/>
    <property type="match status" value="1"/>
</dbReference>
<evidence type="ECO:0000259" key="12">
    <source>
        <dbReference type="Pfam" id="PF02254"/>
    </source>
</evidence>
<evidence type="ECO:0000256" key="7">
    <source>
        <dbReference type="ARBA" id="ARBA00023065"/>
    </source>
</evidence>
<dbReference type="AlphaFoldDB" id="A0A363UP61"/>
<evidence type="ECO:0000256" key="4">
    <source>
        <dbReference type="ARBA" id="ARBA00022475"/>
    </source>
</evidence>
<dbReference type="GO" id="GO:0006813">
    <property type="term" value="P:potassium ion transport"/>
    <property type="evidence" value="ECO:0007669"/>
    <property type="project" value="InterPro"/>
</dbReference>
<accession>A0A363UP61</accession>
<dbReference type="PANTHER" id="PTHR32507">
    <property type="entry name" value="NA(+)/H(+) ANTIPORTER 1"/>
    <property type="match status" value="1"/>
</dbReference>
<keyword evidence="4" id="KW-1003">Cell membrane</keyword>
<dbReference type="InterPro" id="IPR003148">
    <property type="entry name" value="RCK_N"/>
</dbReference>
<dbReference type="Proteomes" id="UP000251800">
    <property type="component" value="Unassembled WGS sequence"/>
</dbReference>
<evidence type="ECO:0000256" key="3">
    <source>
        <dbReference type="ARBA" id="ARBA00022449"/>
    </source>
</evidence>
<dbReference type="Pfam" id="PF02254">
    <property type="entry name" value="TrkA_N"/>
    <property type="match status" value="1"/>
</dbReference>
<dbReference type="OrthoDB" id="570124at2"/>
<dbReference type="InterPro" id="IPR006153">
    <property type="entry name" value="Cation/H_exchanger_TM"/>
</dbReference>
<proteinExistence type="predicted"/>
<feature type="transmembrane region" description="Helical" evidence="10">
    <location>
        <begin position="150"/>
        <end position="173"/>
    </location>
</feature>
<feature type="transmembrane region" description="Helical" evidence="10">
    <location>
        <begin position="272"/>
        <end position="289"/>
    </location>
</feature>
<evidence type="ECO:0000313" key="14">
    <source>
        <dbReference type="Proteomes" id="UP000251800"/>
    </source>
</evidence>
<feature type="transmembrane region" description="Helical" evidence="10">
    <location>
        <begin position="219"/>
        <end position="237"/>
    </location>
</feature>
<comment type="caution">
    <text evidence="13">The sequence shown here is derived from an EMBL/GenBank/DDBJ whole genome shotgun (WGS) entry which is preliminary data.</text>
</comment>
<dbReference type="GO" id="GO:0015297">
    <property type="term" value="F:antiporter activity"/>
    <property type="evidence" value="ECO:0007669"/>
    <property type="project" value="UniProtKB-KW"/>
</dbReference>
<keyword evidence="7" id="KW-0406">Ion transport</keyword>
<keyword evidence="8 10" id="KW-0472">Membrane</keyword>
<keyword evidence="5 10" id="KW-0812">Transmembrane</keyword>
<keyword evidence="2" id="KW-0813">Transport</keyword>
<dbReference type="GO" id="GO:1902600">
    <property type="term" value="P:proton transmembrane transport"/>
    <property type="evidence" value="ECO:0007669"/>
    <property type="project" value="InterPro"/>
</dbReference>
<dbReference type="EMBL" id="QEQK01000003">
    <property type="protein sequence ID" value="PWN57223.1"/>
    <property type="molecule type" value="Genomic_DNA"/>
</dbReference>
<feature type="transmembrane region" description="Helical" evidence="10">
    <location>
        <begin position="185"/>
        <end position="207"/>
    </location>
</feature>
<evidence type="ECO:0000256" key="10">
    <source>
        <dbReference type="SAM" id="Phobius"/>
    </source>
</evidence>
<feature type="transmembrane region" description="Helical" evidence="10">
    <location>
        <begin position="365"/>
        <end position="389"/>
    </location>
</feature>
<comment type="subcellular location">
    <subcellularLocation>
        <location evidence="1">Cell membrane</location>
        <topology evidence="1">Multi-pass membrane protein</topology>
    </subcellularLocation>
</comment>
<evidence type="ECO:0000256" key="9">
    <source>
        <dbReference type="SAM" id="MobiDB-lite"/>
    </source>
</evidence>
<feature type="domain" description="Cation/H+ exchanger transmembrane" evidence="11">
    <location>
        <begin position="18"/>
        <end position="390"/>
    </location>
</feature>
<keyword evidence="14" id="KW-1185">Reference proteome</keyword>
<feature type="transmembrane region" description="Helical" evidence="10">
    <location>
        <begin position="6"/>
        <end position="24"/>
    </location>
</feature>
<name>A0A363UP61_9GAMM</name>
<evidence type="ECO:0000256" key="1">
    <source>
        <dbReference type="ARBA" id="ARBA00004651"/>
    </source>
</evidence>
<feature type="transmembrane region" description="Helical" evidence="10">
    <location>
        <begin position="31"/>
        <end position="48"/>
    </location>
</feature>
<feature type="transmembrane region" description="Helical" evidence="10">
    <location>
        <begin position="301"/>
        <end position="320"/>
    </location>
</feature>
<evidence type="ECO:0000256" key="6">
    <source>
        <dbReference type="ARBA" id="ARBA00022989"/>
    </source>
</evidence>
<keyword evidence="3" id="KW-0050">Antiport</keyword>
<feature type="transmembrane region" description="Helical" evidence="10">
    <location>
        <begin position="243"/>
        <end position="260"/>
    </location>
</feature>
<feature type="compositionally biased region" description="Basic and acidic residues" evidence="9">
    <location>
        <begin position="605"/>
        <end position="617"/>
    </location>
</feature>
<feature type="transmembrane region" description="Helical" evidence="10">
    <location>
        <begin position="92"/>
        <end position="112"/>
    </location>
</feature>
<dbReference type="InterPro" id="IPR038770">
    <property type="entry name" value="Na+/solute_symporter_sf"/>
</dbReference>